<sequence>MHTGNLAELKQYDKIKKQSLYKSEPFEVILLTIAKDEVLKPHTSKTDAFIMIIEGDIIFTHEGIDFNLHKDDLFQFKANQLHAVKALTDTALLLIK</sequence>
<proteinExistence type="predicted"/>
<evidence type="ECO:0000313" key="2">
    <source>
        <dbReference type="EMBL" id="NNV56289.1"/>
    </source>
</evidence>
<dbReference type="InterPro" id="IPR013096">
    <property type="entry name" value="Cupin_2"/>
</dbReference>
<dbReference type="Gene3D" id="2.60.120.10">
    <property type="entry name" value="Jelly Rolls"/>
    <property type="match status" value="1"/>
</dbReference>
<comment type="caution">
    <text evidence="2">The sequence shown here is derived from an EMBL/GenBank/DDBJ whole genome shotgun (WGS) entry which is preliminary data.</text>
</comment>
<dbReference type="SUPFAM" id="SSF51182">
    <property type="entry name" value="RmlC-like cupins"/>
    <property type="match status" value="1"/>
</dbReference>
<dbReference type="PANTHER" id="PTHR37694">
    <property type="entry name" value="SLR8022 PROTEIN"/>
    <property type="match status" value="1"/>
</dbReference>
<dbReference type="RefSeq" id="WP_171608229.1">
    <property type="nucleotide sequence ID" value="NZ_WHPF01000008.1"/>
</dbReference>
<reference evidence="2" key="1">
    <citation type="submission" date="2019-10" db="EMBL/GenBank/DDBJ databases">
        <title>Draft genome sequence of Panacibacter sp. KCS-6.</title>
        <authorList>
            <person name="Yim K.J."/>
        </authorList>
    </citation>
    <scope>NUCLEOTIDE SEQUENCE</scope>
    <source>
        <strain evidence="2">KCS-6</strain>
    </source>
</reference>
<accession>A0A8J8FJP2</accession>
<name>A0A8J8FJP2_9BACT</name>
<dbReference type="EMBL" id="WHPF01000008">
    <property type="protein sequence ID" value="NNV56289.1"/>
    <property type="molecule type" value="Genomic_DNA"/>
</dbReference>
<dbReference type="Pfam" id="PF07883">
    <property type="entry name" value="Cupin_2"/>
    <property type="match status" value="1"/>
</dbReference>
<organism evidence="2 3">
    <name type="scientific">Limnovirga soli</name>
    <dbReference type="NCBI Taxonomy" id="2656915"/>
    <lineage>
        <taxon>Bacteria</taxon>
        <taxon>Pseudomonadati</taxon>
        <taxon>Bacteroidota</taxon>
        <taxon>Chitinophagia</taxon>
        <taxon>Chitinophagales</taxon>
        <taxon>Chitinophagaceae</taxon>
        <taxon>Limnovirga</taxon>
    </lineage>
</organism>
<dbReference type="AlphaFoldDB" id="A0A8J8FJP2"/>
<keyword evidence="3" id="KW-1185">Reference proteome</keyword>
<feature type="domain" description="Cupin type-2" evidence="1">
    <location>
        <begin position="31"/>
        <end position="93"/>
    </location>
</feature>
<evidence type="ECO:0000259" key="1">
    <source>
        <dbReference type="Pfam" id="PF07883"/>
    </source>
</evidence>
<dbReference type="PANTHER" id="PTHR37694:SF1">
    <property type="entry name" value="SLR8022 PROTEIN"/>
    <property type="match status" value="1"/>
</dbReference>
<protein>
    <submittedName>
        <fullName evidence="2">Cupin domain-containing protein</fullName>
    </submittedName>
</protein>
<dbReference type="InterPro" id="IPR011051">
    <property type="entry name" value="RmlC_Cupin_sf"/>
</dbReference>
<dbReference type="InterPro" id="IPR014710">
    <property type="entry name" value="RmlC-like_jellyroll"/>
</dbReference>
<evidence type="ECO:0000313" key="3">
    <source>
        <dbReference type="Proteomes" id="UP000598971"/>
    </source>
</evidence>
<gene>
    <name evidence="2" type="ORF">GD597_12525</name>
</gene>
<dbReference type="Proteomes" id="UP000598971">
    <property type="component" value="Unassembled WGS sequence"/>
</dbReference>